<feature type="domain" description="HTH luxR-type" evidence="4">
    <location>
        <begin position="793"/>
        <end position="857"/>
    </location>
</feature>
<dbReference type="RefSeq" id="WP_284824099.1">
    <property type="nucleotide sequence ID" value="NZ_CP126969.1"/>
</dbReference>
<keyword evidence="2" id="KW-0238">DNA-binding</keyword>
<keyword evidence="3" id="KW-0804">Transcription</keyword>
<reference evidence="5 6" key="1">
    <citation type="submission" date="2023-05" db="EMBL/GenBank/DDBJ databases">
        <title>Corynebacterium suedekumii sp. nov. and Corynebacterium breve sp. nov. isolated from raw cow's milk.</title>
        <authorList>
            <person name="Baer M.K."/>
            <person name="Mehl L."/>
            <person name="Hellmuth R."/>
            <person name="Marke G."/>
            <person name="Lipski A."/>
        </authorList>
    </citation>
    <scope>NUCLEOTIDE SEQUENCE [LARGE SCALE GENOMIC DNA]</scope>
    <source>
        <strain evidence="5 6">R4</strain>
    </source>
</reference>
<dbReference type="PRINTS" id="PR00038">
    <property type="entry name" value="HTHLUXR"/>
</dbReference>
<dbReference type="SMART" id="SM00421">
    <property type="entry name" value="HTH_LUXR"/>
    <property type="match status" value="1"/>
</dbReference>
<name>A0ABY8VDL3_9CORY</name>
<sequence>MVYSAVAETQRVIERIVDTPPGSGTIVIVSGPGVAGLLDKVIRSIRGFTIVRAQTMPWRTQVQGWVRTDIEKEVGSFDTLDDDTSAHVVIVDNAQWADESSLHELVELARSTRKGRFVLLLATTSTPALEAYAPLADLSVTLPPLGIEDISALSLKYRGVHLTPDVAHRVLEVTGGHLTLVKDILDAAPEDHWRSNQPYLPLPAHWRVAFEKRTRDLELGEVLQVVSQCSDLEVLQELVTNSAHISAAFTSGLIQAVPEGSKRVVIFTNPTDLAVMRASTPPAHKRDIHRRAAAWYRRQANETGALIHEAYALPGTSDSLATQLIRRAREVSADGNYRQAFKLFRLAARTAQDSRMVSHTELKAIESLIADSDIPRAHQYTLQLRTQGADPQIDSIRGYLALHEGRRYEAKTLMERSWSTMEARSIDDHELRAGVASQQVLLSLCEWQPEKLLGWAHTVGSWASQSSPAYQEAYYVSLIGKAAVGGTMPEGSALPWETPIMAQRRHMAKGWISLVHDDATSALQHLTSVSTGEGSERIATWMDAWLARTHLLLGDLDQATASVERGLARAERFGIQFLEPLLLWTSCIAANLRGDNELTRMYSSRLTLSNDVFPIQQIPSAMARLHLAMSKSDFSSALRVGQYLSKLDKETDTGQPGFWPWRDLWGNALVHAGRLDEAEEEISKGYERCRDSPVVSSKAKLHMTHGRLLLARGDVDRGVKLFDEAVEMIEPLNLPLYSSRIFFEYGQALRRLGKRRLADDCFARAGEQFAMMGADFLVERCNRERRASGLGTRGKEKGMLTPQEMEIATLVAQGATNKEAAAELFLSAKTVEYHLTRVYQKLAIRNRSELARALTEL</sequence>
<proteinExistence type="predicted"/>
<evidence type="ECO:0000256" key="3">
    <source>
        <dbReference type="ARBA" id="ARBA00023163"/>
    </source>
</evidence>
<dbReference type="Gene3D" id="1.10.10.10">
    <property type="entry name" value="Winged helix-like DNA-binding domain superfamily/Winged helix DNA-binding domain"/>
    <property type="match status" value="1"/>
</dbReference>
<evidence type="ECO:0000259" key="4">
    <source>
        <dbReference type="PROSITE" id="PS50043"/>
    </source>
</evidence>
<keyword evidence="1" id="KW-0805">Transcription regulation</keyword>
<accession>A0ABY8VDL3</accession>
<dbReference type="PANTHER" id="PTHR44688:SF16">
    <property type="entry name" value="DNA-BINDING TRANSCRIPTIONAL ACTIVATOR DEVR_DOSR"/>
    <property type="match status" value="1"/>
</dbReference>
<organism evidence="5 6">
    <name type="scientific">Corynebacterium breve</name>
    <dbReference type="NCBI Taxonomy" id="3049799"/>
    <lineage>
        <taxon>Bacteria</taxon>
        <taxon>Bacillati</taxon>
        <taxon>Actinomycetota</taxon>
        <taxon>Actinomycetes</taxon>
        <taxon>Mycobacteriales</taxon>
        <taxon>Corynebacteriaceae</taxon>
        <taxon>Corynebacterium</taxon>
    </lineage>
</organism>
<dbReference type="PROSITE" id="PS50043">
    <property type="entry name" value="HTH_LUXR_2"/>
    <property type="match status" value="1"/>
</dbReference>
<dbReference type="InterPro" id="IPR000792">
    <property type="entry name" value="Tscrpt_reg_LuxR_C"/>
</dbReference>
<dbReference type="Gene3D" id="1.25.40.10">
    <property type="entry name" value="Tetratricopeptide repeat domain"/>
    <property type="match status" value="1"/>
</dbReference>
<dbReference type="EMBL" id="CP126969">
    <property type="protein sequence ID" value="WIM67192.1"/>
    <property type="molecule type" value="Genomic_DNA"/>
</dbReference>
<keyword evidence="6" id="KW-1185">Reference proteome</keyword>
<dbReference type="PANTHER" id="PTHR44688">
    <property type="entry name" value="DNA-BINDING TRANSCRIPTIONAL ACTIVATOR DEVR_DOSR"/>
    <property type="match status" value="1"/>
</dbReference>
<gene>
    <name evidence="5" type="ORF">QP027_08670</name>
</gene>
<dbReference type="SUPFAM" id="SSF46894">
    <property type="entry name" value="C-terminal effector domain of the bipartite response regulators"/>
    <property type="match status" value="1"/>
</dbReference>
<protein>
    <submittedName>
        <fullName evidence="5">LuxR C-terminal-related transcriptional regulator</fullName>
    </submittedName>
</protein>
<dbReference type="Pfam" id="PF00196">
    <property type="entry name" value="GerE"/>
    <property type="match status" value="1"/>
</dbReference>
<evidence type="ECO:0000313" key="5">
    <source>
        <dbReference type="EMBL" id="WIM67192.1"/>
    </source>
</evidence>
<dbReference type="Proteomes" id="UP001225598">
    <property type="component" value="Chromosome"/>
</dbReference>
<evidence type="ECO:0000256" key="2">
    <source>
        <dbReference type="ARBA" id="ARBA00023125"/>
    </source>
</evidence>
<evidence type="ECO:0000256" key="1">
    <source>
        <dbReference type="ARBA" id="ARBA00023015"/>
    </source>
</evidence>
<dbReference type="InterPro" id="IPR036388">
    <property type="entry name" value="WH-like_DNA-bd_sf"/>
</dbReference>
<dbReference type="InterPro" id="IPR011990">
    <property type="entry name" value="TPR-like_helical_dom_sf"/>
</dbReference>
<dbReference type="InterPro" id="IPR016032">
    <property type="entry name" value="Sig_transdc_resp-reg_C-effctor"/>
</dbReference>
<evidence type="ECO:0000313" key="6">
    <source>
        <dbReference type="Proteomes" id="UP001225598"/>
    </source>
</evidence>
<dbReference type="SUPFAM" id="SSF48452">
    <property type="entry name" value="TPR-like"/>
    <property type="match status" value="1"/>
</dbReference>
<dbReference type="CDD" id="cd06170">
    <property type="entry name" value="LuxR_C_like"/>
    <property type="match status" value="1"/>
</dbReference>